<dbReference type="PANTHER" id="PTHR43865">
    <property type="entry name" value="RUBRERYTHRIN-RELATED"/>
    <property type="match status" value="1"/>
</dbReference>
<dbReference type="GO" id="GO:0005506">
    <property type="term" value="F:iron ion binding"/>
    <property type="evidence" value="ECO:0007669"/>
    <property type="project" value="InterPro"/>
</dbReference>
<evidence type="ECO:0000256" key="1">
    <source>
        <dbReference type="ARBA" id="ARBA00001965"/>
    </source>
</evidence>
<organism evidence="8 9">
    <name type="scientific">Candidatus Faecalibacterium faecigallinarum</name>
    <dbReference type="NCBI Taxonomy" id="2838577"/>
    <lineage>
        <taxon>Bacteria</taxon>
        <taxon>Bacillati</taxon>
        <taxon>Bacillota</taxon>
        <taxon>Clostridia</taxon>
        <taxon>Eubacteriales</taxon>
        <taxon>Oscillospiraceae</taxon>
        <taxon>Faecalibacterium</taxon>
    </lineage>
</organism>
<keyword evidence="4" id="KW-0249">Electron transport</keyword>
<dbReference type="FunFam" id="2.20.28.10:FF:000018">
    <property type="entry name" value="Rubrerythrin"/>
    <property type="match status" value="1"/>
</dbReference>
<evidence type="ECO:0000256" key="5">
    <source>
        <dbReference type="ARBA" id="ARBA00023004"/>
    </source>
</evidence>
<feature type="domain" description="Ferritin-like diiron" evidence="7">
    <location>
        <begin position="3"/>
        <end position="135"/>
    </location>
</feature>
<dbReference type="PANTHER" id="PTHR43865:SF1">
    <property type="entry name" value="RUBRERYTHRIN-RELATED"/>
    <property type="match status" value="1"/>
</dbReference>
<accession>A0A9D2P758</accession>
<sequence length="180" mass="20403">MMELKGSKTEKNLMEAFAGESQARNKYTYFASQAKKEGYVQMAKIFEETAANEKEHAKIWFKLLNGGEIPDTATCLKMAAGGEHEEWTEMYPRMAAEAKEEGFNQIAALFTMVAGIEKEHEERYLALAENLANSQVFAREEQQVWQCSNCGYTYIGKSAPLKCPVCAHPQAYFELKVKNY</sequence>
<reference evidence="8" key="1">
    <citation type="journal article" date="2021" name="PeerJ">
        <title>Extensive microbial diversity within the chicken gut microbiome revealed by metagenomics and culture.</title>
        <authorList>
            <person name="Gilroy R."/>
            <person name="Ravi A."/>
            <person name="Getino M."/>
            <person name="Pursley I."/>
            <person name="Horton D.L."/>
            <person name="Alikhan N.F."/>
            <person name="Baker D."/>
            <person name="Gharbi K."/>
            <person name="Hall N."/>
            <person name="Watson M."/>
            <person name="Adriaenssens E.M."/>
            <person name="Foster-Nyarko E."/>
            <person name="Jarju S."/>
            <person name="Secka A."/>
            <person name="Antonio M."/>
            <person name="Oren A."/>
            <person name="Chaudhuri R.R."/>
            <person name="La Ragione R."/>
            <person name="Hildebrand F."/>
            <person name="Pallen M.J."/>
        </authorList>
    </citation>
    <scope>NUCLEOTIDE SEQUENCE</scope>
    <source>
        <strain evidence="8">ChiSjej5B23-2810</strain>
    </source>
</reference>
<dbReference type="InterPro" id="IPR024934">
    <property type="entry name" value="Rubredoxin-like_dom"/>
</dbReference>
<dbReference type="Gene3D" id="2.20.28.10">
    <property type="match status" value="1"/>
</dbReference>
<dbReference type="Proteomes" id="UP000823906">
    <property type="component" value="Unassembled WGS sequence"/>
</dbReference>
<dbReference type="SUPFAM" id="SSF57802">
    <property type="entry name" value="Rubredoxin-like"/>
    <property type="match status" value="1"/>
</dbReference>
<dbReference type="PROSITE" id="PS50905">
    <property type="entry name" value="FERRITIN_LIKE"/>
    <property type="match status" value="1"/>
</dbReference>
<dbReference type="InterPro" id="IPR009078">
    <property type="entry name" value="Ferritin-like_SF"/>
</dbReference>
<evidence type="ECO:0000256" key="4">
    <source>
        <dbReference type="ARBA" id="ARBA00022982"/>
    </source>
</evidence>
<dbReference type="PROSITE" id="PS50903">
    <property type="entry name" value="RUBREDOXIN_LIKE"/>
    <property type="match status" value="1"/>
</dbReference>
<gene>
    <name evidence="8" type="ORF">H9703_01580</name>
</gene>
<dbReference type="EMBL" id="DWWN01000011">
    <property type="protein sequence ID" value="HJC44824.1"/>
    <property type="molecule type" value="Genomic_DNA"/>
</dbReference>
<dbReference type="CDD" id="cd01041">
    <property type="entry name" value="Rubrerythrin"/>
    <property type="match status" value="1"/>
</dbReference>
<dbReference type="Pfam" id="PF02915">
    <property type="entry name" value="Rubrerythrin"/>
    <property type="match status" value="1"/>
</dbReference>
<comment type="cofactor">
    <cofactor evidence="1">
        <name>Fe(3+)</name>
        <dbReference type="ChEBI" id="CHEBI:29034"/>
    </cofactor>
</comment>
<dbReference type="InterPro" id="IPR048574">
    <property type="entry name" value="RUBY_RBDX"/>
</dbReference>
<dbReference type="GO" id="GO:0016491">
    <property type="term" value="F:oxidoreductase activity"/>
    <property type="evidence" value="ECO:0007669"/>
    <property type="project" value="InterPro"/>
</dbReference>
<dbReference type="SUPFAM" id="SSF47240">
    <property type="entry name" value="Ferritin-like"/>
    <property type="match status" value="1"/>
</dbReference>
<dbReference type="AlphaFoldDB" id="A0A9D2P758"/>
<protein>
    <submittedName>
        <fullName evidence="8">Rubrerythrin family protein</fullName>
    </submittedName>
</protein>
<dbReference type="InterPro" id="IPR003251">
    <property type="entry name" value="Rr_diiron-bd_dom"/>
</dbReference>
<dbReference type="InterPro" id="IPR052364">
    <property type="entry name" value="Rubrerythrin"/>
</dbReference>
<dbReference type="NCBIfam" id="NF045767">
    <property type="entry name" value="RuberyRbr"/>
    <property type="match status" value="1"/>
</dbReference>
<evidence type="ECO:0000256" key="3">
    <source>
        <dbReference type="ARBA" id="ARBA00022723"/>
    </source>
</evidence>
<evidence type="ECO:0000313" key="8">
    <source>
        <dbReference type="EMBL" id="HJC44824.1"/>
    </source>
</evidence>
<feature type="domain" description="Rubredoxin-like" evidence="6">
    <location>
        <begin position="142"/>
        <end position="176"/>
    </location>
</feature>
<evidence type="ECO:0000259" key="7">
    <source>
        <dbReference type="PROSITE" id="PS50905"/>
    </source>
</evidence>
<keyword evidence="5" id="KW-0408">Iron</keyword>
<comment type="caution">
    <text evidence="8">The sequence shown here is derived from an EMBL/GenBank/DDBJ whole genome shotgun (WGS) entry which is preliminary data.</text>
</comment>
<dbReference type="Gene3D" id="1.20.1260.10">
    <property type="match status" value="1"/>
</dbReference>
<evidence type="ECO:0000313" key="9">
    <source>
        <dbReference type="Proteomes" id="UP000823906"/>
    </source>
</evidence>
<dbReference type="CDD" id="cd00729">
    <property type="entry name" value="rubredoxin_SM"/>
    <property type="match status" value="1"/>
</dbReference>
<reference evidence="8" key="2">
    <citation type="submission" date="2021-04" db="EMBL/GenBank/DDBJ databases">
        <authorList>
            <person name="Gilroy R."/>
        </authorList>
    </citation>
    <scope>NUCLEOTIDE SEQUENCE</scope>
    <source>
        <strain evidence="8">ChiSjej5B23-2810</strain>
    </source>
</reference>
<name>A0A9D2P758_9FIRM</name>
<dbReference type="InterPro" id="IPR009040">
    <property type="entry name" value="Ferritin-like_diiron"/>
</dbReference>
<dbReference type="Pfam" id="PF21349">
    <property type="entry name" value="RUBY_RBDX"/>
    <property type="match status" value="1"/>
</dbReference>
<proteinExistence type="predicted"/>
<evidence type="ECO:0000256" key="2">
    <source>
        <dbReference type="ARBA" id="ARBA00022448"/>
    </source>
</evidence>
<evidence type="ECO:0000259" key="6">
    <source>
        <dbReference type="PROSITE" id="PS50903"/>
    </source>
</evidence>
<keyword evidence="2" id="KW-0813">Transport</keyword>
<keyword evidence="3" id="KW-0479">Metal-binding</keyword>
<dbReference type="InterPro" id="IPR012347">
    <property type="entry name" value="Ferritin-like"/>
</dbReference>